<evidence type="ECO:0000313" key="2">
    <source>
        <dbReference type="Proteomes" id="UP000217199"/>
    </source>
</evidence>
<dbReference type="OrthoDB" id="3251638at2759"/>
<accession>A0A286UUM6</accession>
<comment type="caution">
    <text evidence="1">The sequence shown here is derived from an EMBL/GenBank/DDBJ whole genome shotgun (WGS) entry which is preliminary data.</text>
</comment>
<sequence>MDSPLKPSLIDDLIPNIIEHLAASSDASHVAPLARISSAWLNPVRKVLYSSPKLLTYHSCLALSQTLIQSPALGKRIHTLSLHPVAHPCSKGPSCECCTLQVFALSLAPLFRLKNLNQLILGGDCAVHAEWYLRSFLYPKNITSLKIVGMQWYWSFDSSRPVSASLRWSDSLTSRFSNLKHLEIRNLELYVCEVRSFKPKPPHLESLILEGVNVTRGQLSDVAPNAWNNLQELSLSFTDHSSAYDINSILSLASKSIQVLKVFLTGDTEGSQLARPLLNEDILASCTSLHSLQLAFPFAVSFVSRLGDRLTQLKILKVFSNYEIGIEDWASLMYSGAFQSLRELHLPVGHELRRIADWQLPNLHSGTIRSVCANRGVELHFAYLLSKS</sequence>
<dbReference type="AlphaFoldDB" id="A0A286UUM6"/>
<dbReference type="Gene3D" id="3.80.10.10">
    <property type="entry name" value="Ribonuclease Inhibitor"/>
    <property type="match status" value="1"/>
</dbReference>
<dbReference type="Proteomes" id="UP000217199">
    <property type="component" value="Unassembled WGS sequence"/>
</dbReference>
<dbReference type="InterPro" id="IPR032675">
    <property type="entry name" value="LRR_dom_sf"/>
</dbReference>
<dbReference type="SUPFAM" id="SSF52047">
    <property type="entry name" value="RNI-like"/>
    <property type="match status" value="1"/>
</dbReference>
<dbReference type="EMBL" id="NBII01000001">
    <property type="protein sequence ID" value="PAV23306.1"/>
    <property type="molecule type" value="Genomic_DNA"/>
</dbReference>
<evidence type="ECO:0008006" key="3">
    <source>
        <dbReference type="Google" id="ProtNLM"/>
    </source>
</evidence>
<keyword evidence="2" id="KW-1185">Reference proteome</keyword>
<proteinExistence type="predicted"/>
<evidence type="ECO:0000313" key="1">
    <source>
        <dbReference type="EMBL" id="PAV23306.1"/>
    </source>
</evidence>
<dbReference type="InParanoid" id="A0A286UUM6"/>
<dbReference type="STRING" id="2282107.A0A286UUM6"/>
<gene>
    <name evidence="1" type="ORF">PNOK_0037400</name>
</gene>
<protein>
    <recommendedName>
        <fullName evidence="3">F-box domain-containing protein</fullName>
    </recommendedName>
</protein>
<reference evidence="1 2" key="1">
    <citation type="journal article" date="2017" name="Mol. Ecol.">
        <title>Comparative and population genomic landscape of Phellinus noxius: A hypervariable fungus causing root rot in trees.</title>
        <authorList>
            <person name="Chung C.L."/>
            <person name="Lee T.J."/>
            <person name="Akiba M."/>
            <person name="Lee H.H."/>
            <person name="Kuo T.H."/>
            <person name="Liu D."/>
            <person name="Ke H.M."/>
            <person name="Yokoi T."/>
            <person name="Roa M.B."/>
            <person name="Lu M.J."/>
            <person name="Chang Y.Y."/>
            <person name="Ann P.J."/>
            <person name="Tsai J.N."/>
            <person name="Chen C.Y."/>
            <person name="Tzean S.S."/>
            <person name="Ota Y."/>
            <person name="Hattori T."/>
            <person name="Sahashi N."/>
            <person name="Liou R.F."/>
            <person name="Kikuchi T."/>
            <person name="Tsai I.J."/>
        </authorList>
    </citation>
    <scope>NUCLEOTIDE SEQUENCE [LARGE SCALE GENOMIC DNA]</scope>
    <source>
        <strain evidence="1 2">FFPRI411160</strain>
    </source>
</reference>
<organism evidence="1 2">
    <name type="scientific">Pyrrhoderma noxium</name>
    <dbReference type="NCBI Taxonomy" id="2282107"/>
    <lineage>
        <taxon>Eukaryota</taxon>
        <taxon>Fungi</taxon>
        <taxon>Dikarya</taxon>
        <taxon>Basidiomycota</taxon>
        <taxon>Agaricomycotina</taxon>
        <taxon>Agaricomycetes</taxon>
        <taxon>Hymenochaetales</taxon>
        <taxon>Hymenochaetaceae</taxon>
        <taxon>Pyrrhoderma</taxon>
    </lineage>
</organism>
<name>A0A286UUM6_9AGAM</name>